<keyword evidence="1" id="KW-0812">Transmembrane</keyword>
<protein>
    <recommendedName>
        <fullName evidence="4">Integral membrane protein</fullName>
    </recommendedName>
</protein>
<dbReference type="Proteomes" id="UP000069443">
    <property type="component" value="Unassembled WGS sequence"/>
</dbReference>
<dbReference type="EMBL" id="BCSY01000131">
    <property type="protein sequence ID" value="GAS99291.1"/>
    <property type="molecule type" value="Genomic_DNA"/>
</dbReference>
<keyword evidence="1" id="KW-1133">Transmembrane helix</keyword>
<evidence type="ECO:0000313" key="3">
    <source>
        <dbReference type="Proteomes" id="UP000069443"/>
    </source>
</evidence>
<sequence length="109" mass="11062">MNLAQLPAALIDTASAGAAQGVTYLADITDPTSDGILINLVNIGLSALMVIVALVGGWYAFKAWSDAKGGASSVKAIRDVAFGVLVIEAFLGGIMFIANYGSGIVDSLT</sequence>
<dbReference type="RefSeq" id="WP_234811958.1">
    <property type="nucleotide sequence ID" value="NZ_BCSY01000131.1"/>
</dbReference>
<evidence type="ECO:0000256" key="1">
    <source>
        <dbReference type="SAM" id="Phobius"/>
    </source>
</evidence>
<keyword evidence="1" id="KW-0472">Membrane</keyword>
<gene>
    <name evidence="2" type="ORF">RMCC_6256</name>
</gene>
<reference evidence="3" key="2">
    <citation type="submission" date="2016-02" db="EMBL/GenBank/DDBJ databases">
        <title>Draft genome sequence of five rapidly growing Mycobacterium species.</title>
        <authorList>
            <person name="Katahira K."/>
            <person name="Gotou Y."/>
            <person name="Iida K."/>
            <person name="Ogura Y."/>
            <person name="Hayashi T."/>
        </authorList>
    </citation>
    <scope>NUCLEOTIDE SEQUENCE [LARGE SCALE GENOMIC DNA]</scope>
    <source>
        <strain evidence="3">JCM15298</strain>
    </source>
</reference>
<keyword evidence="3" id="KW-1185">Reference proteome</keyword>
<reference evidence="3" key="1">
    <citation type="journal article" date="2016" name="Genome Announc.">
        <title>Draft Genome Sequences of Five Rapidly Growing Mycobacterium Species, M. thermoresistibile, M. fortuitum subsp. acetamidolyticum, M. canariasense, M. brisbanense, and M. novocastrense.</title>
        <authorList>
            <person name="Katahira K."/>
            <person name="Ogura Y."/>
            <person name="Gotoh Y."/>
            <person name="Hayashi T."/>
        </authorList>
    </citation>
    <scope>NUCLEOTIDE SEQUENCE [LARGE SCALE GENOMIC DNA]</scope>
    <source>
        <strain evidence="3">JCM15298</strain>
    </source>
</reference>
<feature type="transmembrane region" description="Helical" evidence="1">
    <location>
        <begin position="80"/>
        <end position="100"/>
    </location>
</feature>
<feature type="transmembrane region" description="Helical" evidence="1">
    <location>
        <begin position="35"/>
        <end position="59"/>
    </location>
</feature>
<dbReference type="AlphaFoldDB" id="A0A100WJ75"/>
<evidence type="ECO:0000313" key="2">
    <source>
        <dbReference type="EMBL" id="GAS99291.1"/>
    </source>
</evidence>
<comment type="caution">
    <text evidence="2">The sequence shown here is derived from an EMBL/GenBank/DDBJ whole genome shotgun (WGS) entry which is preliminary data.</text>
</comment>
<accession>A0A100WJ75</accession>
<organism evidence="2 3">
    <name type="scientific">Mycolicibacterium canariasense</name>
    <name type="common">Mycobacterium canariasense</name>
    <dbReference type="NCBI Taxonomy" id="228230"/>
    <lineage>
        <taxon>Bacteria</taxon>
        <taxon>Bacillati</taxon>
        <taxon>Actinomycetota</taxon>
        <taxon>Actinomycetes</taxon>
        <taxon>Mycobacteriales</taxon>
        <taxon>Mycobacteriaceae</taxon>
        <taxon>Mycolicibacterium</taxon>
    </lineage>
</organism>
<proteinExistence type="predicted"/>
<evidence type="ECO:0008006" key="4">
    <source>
        <dbReference type="Google" id="ProtNLM"/>
    </source>
</evidence>
<name>A0A100WJ75_MYCCR</name>